<comment type="caution">
    <text evidence="1">The sequence shown here is derived from an EMBL/GenBank/DDBJ whole genome shotgun (WGS) entry which is preliminary data.</text>
</comment>
<keyword evidence="2" id="KW-1185">Reference proteome</keyword>
<proteinExistence type="predicted"/>
<evidence type="ECO:0000313" key="1">
    <source>
        <dbReference type="EMBL" id="KAI9555675.1"/>
    </source>
</evidence>
<dbReference type="AlphaFoldDB" id="A0AAD5PUH7"/>
<name>A0AAD5PUH7_9CRUS</name>
<organism evidence="1 2">
    <name type="scientific">Daphnia sinensis</name>
    <dbReference type="NCBI Taxonomy" id="1820382"/>
    <lineage>
        <taxon>Eukaryota</taxon>
        <taxon>Metazoa</taxon>
        <taxon>Ecdysozoa</taxon>
        <taxon>Arthropoda</taxon>
        <taxon>Crustacea</taxon>
        <taxon>Branchiopoda</taxon>
        <taxon>Diplostraca</taxon>
        <taxon>Cladocera</taxon>
        <taxon>Anomopoda</taxon>
        <taxon>Daphniidae</taxon>
        <taxon>Daphnia</taxon>
        <taxon>Daphnia similis group</taxon>
    </lineage>
</organism>
<protein>
    <submittedName>
        <fullName evidence="1">Uncharacterized protein</fullName>
    </submittedName>
</protein>
<sequence>MTMRNTNSRLSVEYTSQVRLYVSRLAIRRFRRRERTPTATVCNAARQISRHWWAHLSVSQSHRVIESMVG</sequence>
<accession>A0AAD5PUH7</accession>
<reference evidence="1 2" key="1">
    <citation type="submission" date="2022-05" db="EMBL/GenBank/DDBJ databases">
        <title>A multi-omics perspective on studying reproductive biology in Daphnia sinensis.</title>
        <authorList>
            <person name="Jia J."/>
        </authorList>
    </citation>
    <scope>NUCLEOTIDE SEQUENCE [LARGE SCALE GENOMIC DNA]</scope>
    <source>
        <strain evidence="1 2">WSL</strain>
    </source>
</reference>
<gene>
    <name evidence="1" type="ORF">GHT06_018190</name>
</gene>
<dbReference type="EMBL" id="WJBH02000007">
    <property type="protein sequence ID" value="KAI9555675.1"/>
    <property type="molecule type" value="Genomic_DNA"/>
</dbReference>
<evidence type="ECO:0000313" key="2">
    <source>
        <dbReference type="Proteomes" id="UP000820818"/>
    </source>
</evidence>
<dbReference type="Proteomes" id="UP000820818">
    <property type="component" value="Linkage Group LG7"/>
</dbReference>